<sequence>MVQYTIIVGNHCCRYIGFVCAETMNPDNFILNR</sequence>
<accession>A0A1I7WS86</accession>
<keyword evidence="1" id="KW-1185">Reference proteome</keyword>
<evidence type="ECO:0000313" key="1">
    <source>
        <dbReference type="Proteomes" id="UP000095283"/>
    </source>
</evidence>
<dbReference type="AlphaFoldDB" id="A0A1I7WS86"/>
<protein>
    <submittedName>
        <fullName evidence="2">Prolamin_like domain-containing protein</fullName>
    </submittedName>
</protein>
<reference evidence="2" key="1">
    <citation type="submission" date="2016-11" db="UniProtKB">
        <authorList>
            <consortium name="WormBaseParasite"/>
        </authorList>
    </citation>
    <scope>IDENTIFICATION</scope>
</reference>
<evidence type="ECO:0000313" key="2">
    <source>
        <dbReference type="WBParaSite" id="Hba_08020"/>
    </source>
</evidence>
<proteinExistence type="predicted"/>
<dbReference type="WBParaSite" id="Hba_08020">
    <property type="protein sequence ID" value="Hba_08020"/>
    <property type="gene ID" value="Hba_08020"/>
</dbReference>
<name>A0A1I7WS86_HETBA</name>
<organism evidence="1 2">
    <name type="scientific">Heterorhabditis bacteriophora</name>
    <name type="common">Entomopathogenic nematode worm</name>
    <dbReference type="NCBI Taxonomy" id="37862"/>
    <lineage>
        <taxon>Eukaryota</taxon>
        <taxon>Metazoa</taxon>
        <taxon>Ecdysozoa</taxon>
        <taxon>Nematoda</taxon>
        <taxon>Chromadorea</taxon>
        <taxon>Rhabditida</taxon>
        <taxon>Rhabditina</taxon>
        <taxon>Rhabditomorpha</taxon>
        <taxon>Strongyloidea</taxon>
        <taxon>Heterorhabditidae</taxon>
        <taxon>Heterorhabditis</taxon>
    </lineage>
</organism>
<dbReference type="Proteomes" id="UP000095283">
    <property type="component" value="Unplaced"/>
</dbReference>